<reference evidence="2" key="1">
    <citation type="journal article" date="2020" name="Nature">
        <title>Giant virus diversity and host interactions through global metagenomics.</title>
        <authorList>
            <person name="Schulz F."/>
            <person name="Roux S."/>
            <person name="Paez-Espino D."/>
            <person name="Jungbluth S."/>
            <person name="Walsh D.A."/>
            <person name="Denef V.J."/>
            <person name="McMahon K.D."/>
            <person name="Konstantinidis K.T."/>
            <person name="Eloe-Fadrosh E.A."/>
            <person name="Kyrpides N.C."/>
            <person name="Woyke T."/>
        </authorList>
    </citation>
    <scope>NUCLEOTIDE SEQUENCE</scope>
    <source>
        <strain evidence="2">GVMAG-S-1102113-118</strain>
    </source>
</reference>
<protein>
    <submittedName>
        <fullName evidence="2">Uncharacterized protein</fullName>
    </submittedName>
</protein>
<sequence>MDVKTRLFLFIFACIPLRLGIMAYAKNAKPKELSVLGKVGALLGLSFLYLWVARVRETATEAGGPVWWKHARPVHAALWLAFAKAATNGHRWAWKYLLADVALGLGLWVASPSSSLNSL</sequence>
<feature type="transmembrane region" description="Helical" evidence="1">
    <location>
        <begin position="92"/>
        <end position="110"/>
    </location>
</feature>
<keyword evidence="1" id="KW-0812">Transmembrane</keyword>
<proteinExistence type="predicted"/>
<dbReference type="AlphaFoldDB" id="A0A6C0KDI4"/>
<evidence type="ECO:0000313" key="2">
    <source>
        <dbReference type="EMBL" id="QHU14274.1"/>
    </source>
</evidence>
<name>A0A6C0KDI4_9ZZZZ</name>
<organism evidence="2">
    <name type="scientific">viral metagenome</name>
    <dbReference type="NCBI Taxonomy" id="1070528"/>
    <lineage>
        <taxon>unclassified sequences</taxon>
        <taxon>metagenomes</taxon>
        <taxon>organismal metagenomes</taxon>
    </lineage>
</organism>
<keyword evidence="1" id="KW-1133">Transmembrane helix</keyword>
<dbReference type="EMBL" id="MN740839">
    <property type="protein sequence ID" value="QHU14274.1"/>
    <property type="molecule type" value="Genomic_DNA"/>
</dbReference>
<feature type="transmembrane region" description="Helical" evidence="1">
    <location>
        <begin position="35"/>
        <end position="52"/>
    </location>
</feature>
<accession>A0A6C0KDI4</accession>
<evidence type="ECO:0000256" key="1">
    <source>
        <dbReference type="SAM" id="Phobius"/>
    </source>
</evidence>
<keyword evidence="1" id="KW-0472">Membrane</keyword>